<dbReference type="InterPro" id="IPR001584">
    <property type="entry name" value="Integrase_cat-core"/>
</dbReference>
<dbReference type="PANTHER" id="PTHR37984:SF5">
    <property type="entry name" value="PROTEIN NYNRIN-LIKE"/>
    <property type="match status" value="1"/>
</dbReference>
<evidence type="ECO:0000313" key="2">
    <source>
        <dbReference type="EMBL" id="KAA8494733.1"/>
    </source>
</evidence>
<dbReference type="Proteomes" id="UP000324585">
    <property type="component" value="Unassembled WGS sequence"/>
</dbReference>
<protein>
    <submittedName>
        <fullName evidence="2">Retrovirus-related Pol polyprotein from transposon</fullName>
    </submittedName>
</protein>
<dbReference type="InterPro" id="IPR050951">
    <property type="entry name" value="Retrovirus_Pol_polyprotein"/>
</dbReference>
<accession>A0A5J4YVH7</accession>
<gene>
    <name evidence="2" type="ORF">FVE85_2974</name>
</gene>
<dbReference type="PANTHER" id="PTHR37984">
    <property type="entry name" value="PROTEIN CBG26694"/>
    <property type="match status" value="1"/>
</dbReference>
<dbReference type="PROSITE" id="PS50994">
    <property type="entry name" value="INTEGRASE"/>
    <property type="match status" value="1"/>
</dbReference>
<proteinExistence type="predicted"/>
<organism evidence="2 3">
    <name type="scientific">Porphyridium purpureum</name>
    <name type="common">Red alga</name>
    <name type="synonym">Porphyridium cruentum</name>
    <dbReference type="NCBI Taxonomy" id="35688"/>
    <lineage>
        <taxon>Eukaryota</taxon>
        <taxon>Rhodophyta</taxon>
        <taxon>Bangiophyceae</taxon>
        <taxon>Porphyridiales</taxon>
        <taxon>Porphyridiaceae</taxon>
        <taxon>Porphyridium</taxon>
    </lineage>
</organism>
<reference evidence="3" key="1">
    <citation type="journal article" date="2019" name="Nat. Commun.">
        <title>Expansion of phycobilisome linker gene families in mesophilic red algae.</title>
        <authorList>
            <person name="Lee J."/>
            <person name="Kim D."/>
            <person name="Bhattacharya D."/>
            <person name="Yoon H.S."/>
        </authorList>
    </citation>
    <scope>NUCLEOTIDE SEQUENCE [LARGE SCALE GENOMIC DNA]</scope>
    <source>
        <strain evidence="3">CCMP 1328</strain>
    </source>
</reference>
<feature type="domain" description="Integrase catalytic" evidence="1">
    <location>
        <begin position="152"/>
        <end position="314"/>
    </location>
</feature>
<dbReference type="Pfam" id="PF07727">
    <property type="entry name" value="RVT_2"/>
    <property type="match status" value="1"/>
</dbReference>
<evidence type="ECO:0000259" key="1">
    <source>
        <dbReference type="PROSITE" id="PS50994"/>
    </source>
</evidence>
<comment type="caution">
    <text evidence="2">The sequence shown here is derived from an EMBL/GenBank/DDBJ whole genome shotgun (WGS) entry which is preliminary data.</text>
</comment>
<keyword evidence="3" id="KW-1185">Reference proteome</keyword>
<dbReference type="GO" id="GO:0003676">
    <property type="term" value="F:nucleic acid binding"/>
    <property type="evidence" value="ECO:0007669"/>
    <property type="project" value="InterPro"/>
</dbReference>
<name>A0A5J4YVH7_PORPP</name>
<dbReference type="InterPro" id="IPR013103">
    <property type="entry name" value="RVT_2"/>
</dbReference>
<dbReference type="AlphaFoldDB" id="A0A5J4YVH7"/>
<dbReference type="Gene3D" id="3.30.420.10">
    <property type="entry name" value="Ribonuclease H-like superfamily/Ribonuclease H"/>
    <property type="match status" value="1"/>
</dbReference>
<dbReference type="EMBL" id="VRMN01000004">
    <property type="protein sequence ID" value="KAA8494733.1"/>
    <property type="molecule type" value="Genomic_DNA"/>
</dbReference>
<evidence type="ECO:0000313" key="3">
    <source>
        <dbReference type="Proteomes" id="UP000324585"/>
    </source>
</evidence>
<dbReference type="SUPFAM" id="SSF53098">
    <property type="entry name" value="Ribonuclease H-like"/>
    <property type="match status" value="1"/>
</dbReference>
<sequence>MTGAVLGRADIRIPFSDGCFLEFDVAVVDASLPILLGEDVLHTFKISVLRTDGNAILQMGNCQITCNKLPSGHLEIPIGSEPSIYYTLEELCTLHKRFGHVSANKLCSLIRKAEGSEAISYDLAHQLKDKLKKCGTCQWYSGRRTSYRVAADIETEFNATVGIDFLFLQEDPGEGNANMKVLQIACYGTKWTAAAVCTESDAQGVFSCFFRIWISVYGAPRRVKADCETVLTSSDFRNLCLGEGIVVDSIEKEAHWHLGIAERFHEPLRKVYLRISRDQPALDADTILSIATRAMNNTVGPEGMTPALLVFGCLPRLSIRPENAPHDSRETQERRLSAMLCARREYEIEASKLRLQAAKRSRAPEFPRESDELRPGVAVLVRREESHEWTGPFVLENLDGTRATIIHPAHVRARARKSQFHINNVKLYILENHTSIFTMDSDFWEEAEIAEMKGLVEKDTILPITKPPPGANVLGSRFENRIKTDGRQKARLVVQGFRDPEAKTMNIEAPTLSKTMMRVLVSTAVVQGHEIVYRDYEQAYLQSTYPMQRDVYIRLNERARRILKQASKRDWPGFALLKKPLYGLSESGSYWHKTLQEALKRHGFRPGALDPCVLHLGSNGAVGTLVDDVLVQGDAICLEAEKRASDRFKNKGLMTAPFIFNGVTFTQTNDSPRNYKLENTSYAGAIPECDKSFDSFRSVRGKVAYLASQTRPDLLCLSAKLSQITAEKFEKQHVSILNAAVASLKADERSGELWYKSLDQKSLRLRVFADAAYASNDDATSQLGFAIFLGDETERVHFLAAHSAKARQVTHSVMGAELLALCQAFDFAEALQVELLRLGISVWISLSTDSKQVYDAIARSTVMQEKRLMIRMLLLREGLADLRIQELTLVPGSQNIADALTKVKKCGLWNRVLRTGLLADFSVSKTFFLWN</sequence>
<dbReference type="InterPro" id="IPR012337">
    <property type="entry name" value="RNaseH-like_sf"/>
</dbReference>
<dbReference type="OMA" id="FFRIWIS"/>
<dbReference type="OrthoDB" id="5664at2759"/>
<dbReference type="InterPro" id="IPR036397">
    <property type="entry name" value="RNaseH_sf"/>
</dbReference>
<dbReference type="GO" id="GO:0015074">
    <property type="term" value="P:DNA integration"/>
    <property type="evidence" value="ECO:0007669"/>
    <property type="project" value="InterPro"/>
</dbReference>